<reference evidence="2" key="1">
    <citation type="journal article" date="2015" name="Nature">
        <title>Complex archaea that bridge the gap between prokaryotes and eukaryotes.</title>
        <authorList>
            <person name="Spang A."/>
            <person name="Saw J.H."/>
            <person name="Jorgensen S.L."/>
            <person name="Zaremba-Niedzwiedzka K."/>
            <person name="Martijn J."/>
            <person name="Lind A.E."/>
            <person name="van Eijk R."/>
            <person name="Schleper C."/>
            <person name="Guy L."/>
            <person name="Ettema T.J."/>
        </authorList>
    </citation>
    <scope>NUCLEOTIDE SEQUENCE</scope>
</reference>
<sequence length="87" mass="10007">MPQCNSHMDGNPPRFLRYESCDNCMAIRKYRLVTEGKRKAAATRANRATAHINGQPAQHGARGFHASKLPRDDPWYRPHPRKVKVIR</sequence>
<comment type="caution">
    <text evidence="2">The sequence shown here is derived from an EMBL/GenBank/DDBJ whole genome shotgun (WGS) entry which is preliminary data.</text>
</comment>
<name>A0A0F9KCE4_9ZZZZ</name>
<gene>
    <name evidence="2" type="ORF">LCGC14_1345810</name>
</gene>
<feature type="compositionally biased region" description="Basic residues" evidence="1">
    <location>
        <begin position="78"/>
        <end position="87"/>
    </location>
</feature>
<accession>A0A0F9KCE4</accession>
<dbReference type="EMBL" id="LAZR01008277">
    <property type="protein sequence ID" value="KKM79854.1"/>
    <property type="molecule type" value="Genomic_DNA"/>
</dbReference>
<organism evidence="2">
    <name type="scientific">marine sediment metagenome</name>
    <dbReference type="NCBI Taxonomy" id="412755"/>
    <lineage>
        <taxon>unclassified sequences</taxon>
        <taxon>metagenomes</taxon>
        <taxon>ecological metagenomes</taxon>
    </lineage>
</organism>
<evidence type="ECO:0000256" key="1">
    <source>
        <dbReference type="SAM" id="MobiDB-lite"/>
    </source>
</evidence>
<proteinExistence type="predicted"/>
<protein>
    <submittedName>
        <fullName evidence="2">Uncharacterized protein</fullName>
    </submittedName>
</protein>
<dbReference type="AlphaFoldDB" id="A0A0F9KCE4"/>
<feature type="region of interest" description="Disordered" evidence="1">
    <location>
        <begin position="48"/>
        <end position="87"/>
    </location>
</feature>
<evidence type="ECO:0000313" key="2">
    <source>
        <dbReference type="EMBL" id="KKM79854.1"/>
    </source>
</evidence>